<protein>
    <recommendedName>
        <fullName evidence="6">RING-type domain-containing protein</fullName>
    </recommendedName>
</protein>
<evidence type="ECO:0000256" key="3">
    <source>
        <dbReference type="ARBA" id="ARBA00022833"/>
    </source>
</evidence>
<dbReference type="SUPFAM" id="SSF57850">
    <property type="entry name" value="RING/U-box"/>
    <property type="match status" value="1"/>
</dbReference>
<dbReference type="PROSITE" id="PS00518">
    <property type="entry name" value="ZF_RING_1"/>
    <property type="match status" value="1"/>
</dbReference>
<evidence type="ECO:0000256" key="2">
    <source>
        <dbReference type="ARBA" id="ARBA00022771"/>
    </source>
</evidence>
<dbReference type="SMART" id="SM00184">
    <property type="entry name" value="RING"/>
    <property type="match status" value="1"/>
</dbReference>
<sequence length="591" mass="68204">MACNKQNGKSKKNPTAHKTIPTGFQFEIAGTERKEFECPICLCIMRNATELPCEHLMCQDCLEYFEQEKVACAKRNGQAKFQCSVCMTPYKKDDKKAVRSVDRIIQTTVFVKCLQSGCDWIGCIQDQPEHDRKCRSVRMQCPYHSIGCLARFKQGELTEHIKTNQENHCMLVLIVVNGLAKEKEKYCQKIADQNKKLESYQCFETLLQGNIKRLDVLERDNLELKSKLGNYEKLANENASIFQRLESLEQKYDALLKAVAFSNPARLQNLVAENKALSQTVSELKKMVQNQPSDVNLDVGRCKRLLLESSKHAKRLNALESENKELKKIAKEQKNEITTLTEDLDHLKKDVSREQKRVNSEFADFNRLIESMTGEVAYLEEDIVGLTSFAEKVSKLHLQLSDKQLWEASSVIQFLKKKHYDSHATVQKWDKLSDDIRYDLSTIKVEDTSYLDTLQQAVSSYKETIFPHAWNARIKKLFDFLPYGYLVGAYVKVACGPLNHIKVDVYRSVVEFNLETSKEKYHKHSSLVASYRHYSEDCLHVAFYHYRAIESLRLLNWDDEVKSKKLMPGKMVNLDDQFSGYGCVILEMSRK</sequence>
<accession>A0A7M5USU4</accession>
<evidence type="ECO:0000259" key="6">
    <source>
        <dbReference type="PROSITE" id="PS50089"/>
    </source>
</evidence>
<dbReference type="EnsemblMetazoa" id="CLYHEMT003592.2">
    <property type="protein sequence ID" value="CLYHEMP003592.2"/>
    <property type="gene ID" value="CLYHEMG003592"/>
</dbReference>
<dbReference type="PROSITE" id="PS50089">
    <property type="entry name" value="ZF_RING_2"/>
    <property type="match status" value="1"/>
</dbReference>
<keyword evidence="3" id="KW-0862">Zinc</keyword>
<name>A0A7M5USU4_9CNID</name>
<dbReference type="RefSeq" id="XP_066926529.1">
    <property type="nucleotide sequence ID" value="XM_067070428.1"/>
</dbReference>
<keyword evidence="8" id="KW-1185">Reference proteome</keyword>
<feature type="domain" description="RING-type" evidence="6">
    <location>
        <begin position="38"/>
        <end position="86"/>
    </location>
</feature>
<evidence type="ECO:0000256" key="5">
    <source>
        <dbReference type="SAM" id="Coils"/>
    </source>
</evidence>
<dbReference type="Proteomes" id="UP000594262">
    <property type="component" value="Unplaced"/>
</dbReference>
<dbReference type="GO" id="GO:0008270">
    <property type="term" value="F:zinc ion binding"/>
    <property type="evidence" value="ECO:0007669"/>
    <property type="project" value="UniProtKB-KW"/>
</dbReference>
<evidence type="ECO:0000313" key="7">
    <source>
        <dbReference type="EnsemblMetazoa" id="CLYHEMP003592.2"/>
    </source>
</evidence>
<dbReference type="InterPro" id="IPR001841">
    <property type="entry name" value="Znf_RING"/>
</dbReference>
<keyword evidence="2 4" id="KW-0863">Zinc-finger</keyword>
<dbReference type="AlphaFoldDB" id="A0A7M5USU4"/>
<dbReference type="InterPro" id="IPR013083">
    <property type="entry name" value="Znf_RING/FYVE/PHD"/>
</dbReference>
<dbReference type="Pfam" id="PF13445">
    <property type="entry name" value="zf-RING_UBOX"/>
    <property type="match status" value="1"/>
</dbReference>
<evidence type="ECO:0000256" key="1">
    <source>
        <dbReference type="ARBA" id="ARBA00022723"/>
    </source>
</evidence>
<organism evidence="7 8">
    <name type="scientific">Clytia hemisphaerica</name>
    <dbReference type="NCBI Taxonomy" id="252671"/>
    <lineage>
        <taxon>Eukaryota</taxon>
        <taxon>Metazoa</taxon>
        <taxon>Cnidaria</taxon>
        <taxon>Hydrozoa</taxon>
        <taxon>Hydroidolina</taxon>
        <taxon>Leptothecata</taxon>
        <taxon>Obeliida</taxon>
        <taxon>Clytiidae</taxon>
        <taxon>Clytia</taxon>
    </lineage>
</organism>
<dbReference type="InterPro" id="IPR017907">
    <property type="entry name" value="Znf_RING_CS"/>
</dbReference>
<dbReference type="InterPro" id="IPR027370">
    <property type="entry name" value="Znf-RING_euk"/>
</dbReference>
<feature type="coiled-coil region" evidence="5">
    <location>
        <begin position="214"/>
        <end position="357"/>
    </location>
</feature>
<reference evidence="7" key="1">
    <citation type="submission" date="2021-01" db="UniProtKB">
        <authorList>
            <consortium name="EnsemblMetazoa"/>
        </authorList>
    </citation>
    <scope>IDENTIFICATION</scope>
</reference>
<dbReference type="GeneID" id="136813914"/>
<proteinExistence type="predicted"/>
<dbReference type="OrthoDB" id="431717at2759"/>
<dbReference type="Gene3D" id="1.10.287.1490">
    <property type="match status" value="1"/>
</dbReference>
<dbReference type="CDD" id="cd16449">
    <property type="entry name" value="RING-HC"/>
    <property type="match status" value="1"/>
</dbReference>
<keyword evidence="1" id="KW-0479">Metal-binding</keyword>
<evidence type="ECO:0000313" key="8">
    <source>
        <dbReference type="Proteomes" id="UP000594262"/>
    </source>
</evidence>
<dbReference type="SUPFAM" id="SSF49599">
    <property type="entry name" value="TRAF domain-like"/>
    <property type="match status" value="1"/>
</dbReference>
<keyword evidence="5" id="KW-0175">Coiled coil</keyword>
<dbReference type="Gene3D" id="3.30.40.10">
    <property type="entry name" value="Zinc/RING finger domain, C3HC4 (zinc finger)"/>
    <property type="match status" value="1"/>
</dbReference>
<evidence type="ECO:0000256" key="4">
    <source>
        <dbReference type="PROSITE-ProRule" id="PRU00175"/>
    </source>
</evidence>